<evidence type="ECO:0000313" key="1">
    <source>
        <dbReference type="EMBL" id="GLB42603.1"/>
    </source>
</evidence>
<dbReference type="Proteomes" id="UP001063166">
    <property type="component" value="Unassembled WGS sequence"/>
</dbReference>
<keyword evidence="2" id="KW-1185">Reference proteome</keyword>
<protein>
    <submittedName>
        <fullName evidence="1">Aldo keto reductase</fullName>
    </submittedName>
</protein>
<name>A0A9P3PVZ7_LYOSH</name>
<proteinExistence type="predicted"/>
<accession>A0A9P3PVZ7</accession>
<evidence type="ECO:0000313" key="2">
    <source>
        <dbReference type="Proteomes" id="UP001063166"/>
    </source>
</evidence>
<sequence>MVQQPAFYTSPSRTAGPKSTMFPSVLYPSTSSKKDRLEEYLAVADLPHLTDDEIAAIDKAGAEGPPTLLKNVDFRTLAACALCICVYLLRDVFSYFRRSS</sequence>
<organism evidence="1 2">
    <name type="scientific">Lyophyllum shimeji</name>
    <name type="common">Hon-shimeji</name>
    <name type="synonym">Tricholoma shimeji</name>
    <dbReference type="NCBI Taxonomy" id="47721"/>
    <lineage>
        <taxon>Eukaryota</taxon>
        <taxon>Fungi</taxon>
        <taxon>Dikarya</taxon>
        <taxon>Basidiomycota</taxon>
        <taxon>Agaricomycotina</taxon>
        <taxon>Agaricomycetes</taxon>
        <taxon>Agaricomycetidae</taxon>
        <taxon>Agaricales</taxon>
        <taxon>Tricholomatineae</taxon>
        <taxon>Lyophyllaceae</taxon>
        <taxon>Lyophyllum</taxon>
    </lineage>
</organism>
<comment type="caution">
    <text evidence="1">The sequence shown here is derived from an EMBL/GenBank/DDBJ whole genome shotgun (WGS) entry which is preliminary data.</text>
</comment>
<reference evidence="1" key="1">
    <citation type="submission" date="2022-07" db="EMBL/GenBank/DDBJ databases">
        <title>The genome of Lyophyllum shimeji provides insight into the initial evolution of ectomycorrhizal fungal genome.</title>
        <authorList>
            <person name="Kobayashi Y."/>
            <person name="Shibata T."/>
            <person name="Hirakawa H."/>
            <person name="Shigenobu S."/>
            <person name="Nishiyama T."/>
            <person name="Yamada A."/>
            <person name="Hasebe M."/>
            <person name="Kawaguchi M."/>
        </authorList>
    </citation>
    <scope>NUCLEOTIDE SEQUENCE</scope>
    <source>
        <strain evidence="1">AT787</strain>
    </source>
</reference>
<dbReference type="AlphaFoldDB" id="A0A9P3PVZ7"/>
<dbReference type="EMBL" id="BRPK01000012">
    <property type="protein sequence ID" value="GLB42603.1"/>
    <property type="molecule type" value="Genomic_DNA"/>
</dbReference>
<gene>
    <name evidence="1" type="ORF">LshimejAT787_1200520</name>
</gene>